<dbReference type="PANTHER" id="PTHR48086:SF3">
    <property type="entry name" value="SODIUM_PROLINE SYMPORTER"/>
    <property type="match status" value="1"/>
</dbReference>
<dbReference type="Gene3D" id="1.20.1730.10">
    <property type="entry name" value="Sodium/glucose cotransporter"/>
    <property type="match status" value="1"/>
</dbReference>
<comment type="function">
    <text evidence="15">Catalyzes the sodium-dependent uptake of extracellular L-proline.</text>
</comment>
<sequence length="515" mass="55870">MFIYGATLSSQVNPDWQTYIMIVAYFIILLGIGYYGYKQATSNLSEYMLGGRNIGPWVTALSAGASDMSGWMIMGLPGEVYSTGLSALWLAIGLTIGAYINYLVVAPRLRVHTELAGDAITLPDFFKNRLNDQSNIIKIVSGLIIVVFFTLYTHSGLVSGGKLFQSAFGLDYRIGLIVIAAIVILYTFFGGYLAVSITDFFQGVIMLIAMIMVPIVTMLKLNGLDTFGTIAEMKPTNLDLFKGTTVIGIISFLAWGLGYFGQPHILVRFMSIRSIKLFPFTRRIGISWMAVGLLGAVLVGLLGIAFVPAQGVVIKDPETLFILMGQVLFHPLVGGFLLAAILAAIMSTISSQLLVTSSSLTEDFYKLIRGAQANSSKHEKEFVLVGRISVVVVALVAILIAWTPNDTILNLVGNAWAGFGASFGPLVILSLYWKGLTRTGAISGMIAGALTVILWIVFILPLGDVNDFFNLYEIVPGFIVSLIVTIVVSLFTQKPGSFVLDEFKQVEQQLADAKK</sequence>
<dbReference type="GO" id="GO:0031402">
    <property type="term" value="F:sodium ion binding"/>
    <property type="evidence" value="ECO:0007669"/>
    <property type="project" value="UniProtKB-UniRule"/>
</dbReference>
<proteinExistence type="inferred from homology"/>
<keyword evidence="10 15" id="KW-0406">Ion transport</keyword>
<reference evidence="18 19" key="1">
    <citation type="journal article" date="2018" name="Vet. Microbiol.">
        <title>Characterisation of Staphylococcus felis isolated from cats using whole genome sequencing.</title>
        <authorList>
            <person name="Worthing K."/>
            <person name="Pang S."/>
            <person name="Trott D.J."/>
            <person name="Abraham S."/>
            <person name="Coombs G.W."/>
            <person name="Jordan D."/>
            <person name="McIntyre L."/>
            <person name="Davies M.R."/>
            <person name="Norris J."/>
        </authorList>
    </citation>
    <scope>NUCLEOTIDE SEQUENCE [LARGE SCALE GENOMIC DNA]</scope>
    <source>
        <strain evidence="17 18">F25</strain>
        <strain evidence="16 19">F9</strain>
    </source>
</reference>
<feature type="transmembrane region" description="Helical" evidence="15">
    <location>
        <begin position="474"/>
        <end position="492"/>
    </location>
</feature>
<feature type="transmembrane region" description="Helical" evidence="15">
    <location>
        <begin position="327"/>
        <end position="349"/>
    </location>
</feature>
<feature type="transmembrane region" description="Helical" evidence="15">
    <location>
        <begin position="174"/>
        <end position="193"/>
    </location>
</feature>
<dbReference type="FunFam" id="1.20.1730.10:FF:000002">
    <property type="entry name" value="Sodium/proline symporter"/>
    <property type="match status" value="1"/>
</dbReference>
<evidence type="ECO:0000256" key="14">
    <source>
        <dbReference type="RuleBase" id="RU362091"/>
    </source>
</evidence>
<dbReference type="EMBL" id="QKYD01000074">
    <property type="protein sequence ID" value="REI23135.1"/>
    <property type="molecule type" value="Genomic_DNA"/>
</dbReference>
<feature type="transmembrane region" description="Helical" evidence="15">
    <location>
        <begin position="136"/>
        <end position="154"/>
    </location>
</feature>
<keyword evidence="8 15" id="KW-1133">Transmembrane helix</keyword>
<dbReference type="NCBIfam" id="TIGR00813">
    <property type="entry name" value="sss"/>
    <property type="match status" value="1"/>
</dbReference>
<evidence type="ECO:0000313" key="18">
    <source>
        <dbReference type="Proteomes" id="UP000256337"/>
    </source>
</evidence>
<keyword evidence="7 15" id="KW-0029">Amino-acid transport</keyword>
<keyword evidence="12 15" id="KW-0739">Sodium transport</keyword>
<dbReference type="GO" id="GO:0005886">
    <property type="term" value="C:plasma membrane"/>
    <property type="evidence" value="ECO:0007669"/>
    <property type="project" value="UniProtKB-SubCell"/>
</dbReference>
<evidence type="ECO:0000256" key="9">
    <source>
        <dbReference type="ARBA" id="ARBA00023053"/>
    </source>
</evidence>
<dbReference type="GO" id="GO:0015193">
    <property type="term" value="F:L-proline transmembrane transporter activity"/>
    <property type="evidence" value="ECO:0007669"/>
    <property type="project" value="TreeGrafter"/>
</dbReference>
<keyword evidence="4 15" id="KW-1003">Cell membrane</keyword>
<dbReference type="EMBL" id="QKXQ01000368">
    <property type="protein sequence ID" value="REH94039.1"/>
    <property type="molecule type" value="Genomic_DNA"/>
</dbReference>
<dbReference type="Proteomes" id="UP000256562">
    <property type="component" value="Unassembled WGS sequence"/>
</dbReference>
<dbReference type="PANTHER" id="PTHR48086">
    <property type="entry name" value="SODIUM/PROLINE SYMPORTER-RELATED"/>
    <property type="match status" value="1"/>
</dbReference>
<evidence type="ECO:0000256" key="10">
    <source>
        <dbReference type="ARBA" id="ARBA00023065"/>
    </source>
</evidence>
<feature type="transmembrane region" description="Helical" evidence="15">
    <location>
        <begin position="57"/>
        <end position="74"/>
    </location>
</feature>
<evidence type="ECO:0000256" key="6">
    <source>
        <dbReference type="ARBA" id="ARBA00022847"/>
    </source>
</evidence>
<evidence type="ECO:0000256" key="8">
    <source>
        <dbReference type="ARBA" id="ARBA00022989"/>
    </source>
</evidence>
<comment type="caution">
    <text evidence="16">The sequence shown here is derived from an EMBL/GenBank/DDBJ whole genome shotgun (WGS) entry which is preliminary data.</text>
</comment>
<comment type="catalytic activity">
    <reaction evidence="13">
        <text>L-proline(in) + Na(+)(in) = L-proline(out) + Na(+)(out)</text>
        <dbReference type="Rhea" id="RHEA:28967"/>
        <dbReference type="ChEBI" id="CHEBI:29101"/>
        <dbReference type="ChEBI" id="CHEBI:60039"/>
    </reaction>
</comment>
<dbReference type="InterPro" id="IPR038377">
    <property type="entry name" value="Na/Glc_symporter_sf"/>
</dbReference>
<feature type="transmembrane region" description="Helical" evidence="15">
    <location>
        <begin position="382"/>
        <end position="403"/>
    </location>
</feature>
<evidence type="ECO:0000256" key="15">
    <source>
        <dbReference type="RuleBase" id="RU366012"/>
    </source>
</evidence>
<evidence type="ECO:0000256" key="11">
    <source>
        <dbReference type="ARBA" id="ARBA00023136"/>
    </source>
</evidence>
<evidence type="ECO:0000256" key="5">
    <source>
        <dbReference type="ARBA" id="ARBA00022692"/>
    </source>
</evidence>
<dbReference type="Pfam" id="PF00474">
    <property type="entry name" value="SSF"/>
    <property type="match status" value="1"/>
</dbReference>
<protein>
    <recommendedName>
        <fullName evidence="15">Sodium/proline symporter</fullName>
    </recommendedName>
    <alternativeName>
        <fullName evidence="15">Proline permease</fullName>
    </alternativeName>
</protein>
<feature type="transmembrane region" description="Helical" evidence="15">
    <location>
        <begin position="415"/>
        <end position="433"/>
    </location>
</feature>
<feature type="transmembrane region" description="Helical" evidence="15">
    <location>
        <begin position="86"/>
        <end position="105"/>
    </location>
</feature>
<dbReference type="OrthoDB" id="9810181at2"/>
<evidence type="ECO:0000256" key="12">
    <source>
        <dbReference type="ARBA" id="ARBA00023201"/>
    </source>
</evidence>
<keyword evidence="9 15" id="KW-0915">Sodium</keyword>
<evidence type="ECO:0000256" key="4">
    <source>
        <dbReference type="ARBA" id="ARBA00022475"/>
    </source>
</evidence>
<dbReference type="InterPro" id="IPR050277">
    <property type="entry name" value="Sodium:Solute_Symporter"/>
</dbReference>
<evidence type="ECO:0000256" key="1">
    <source>
        <dbReference type="ARBA" id="ARBA00004651"/>
    </source>
</evidence>
<feature type="transmembrane region" description="Helical" evidence="15">
    <location>
        <begin position="200"/>
        <end position="221"/>
    </location>
</feature>
<dbReference type="PROSITE" id="PS50283">
    <property type="entry name" value="NA_SOLUT_SYMP_3"/>
    <property type="match status" value="1"/>
</dbReference>
<accession>A0A3E0INR8</accession>
<keyword evidence="3 15" id="KW-0813">Transport</keyword>
<comment type="subcellular location">
    <subcellularLocation>
        <location evidence="1 15">Cell membrane</location>
        <topology evidence="1 15">Multi-pass membrane protein</topology>
    </subcellularLocation>
</comment>
<dbReference type="GO" id="GO:0015824">
    <property type="term" value="P:proline transport"/>
    <property type="evidence" value="ECO:0007669"/>
    <property type="project" value="UniProtKB-UniRule"/>
</dbReference>
<name>A0A3E0INR8_9STAP</name>
<dbReference type="Proteomes" id="UP000256337">
    <property type="component" value="Unassembled WGS sequence"/>
</dbReference>
<evidence type="ECO:0000313" key="16">
    <source>
        <dbReference type="EMBL" id="REH94039.1"/>
    </source>
</evidence>
<dbReference type="InterPro" id="IPR001734">
    <property type="entry name" value="Na/solute_symporter"/>
</dbReference>
<feature type="transmembrane region" description="Helical" evidence="15">
    <location>
        <begin position="283"/>
        <end position="307"/>
    </location>
</feature>
<keyword evidence="5 15" id="KW-0812">Transmembrane</keyword>
<keyword evidence="6 15" id="KW-0769">Symport</keyword>
<evidence type="ECO:0000313" key="17">
    <source>
        <dbReference type="EMBL" id="REI23135.1"/>
    </source>
</evidence>
<feature type="transmembrane region" description="Helical" evidence="15">
    <location>
        <begin position="440"/>
        <end position="462"/>
    </location>
</feature>
<keyword evidence="11 15" id="KW-0472">Membrane</keyword>
<evidence type="ECO:0000256" key="2">
    <source>
        <dbReference type="ARBA" id="ARBA00006434"/>
    </source>
</evidence>
<comment type="similarity">
    <text evidence="2 14">Belongs to the sodium:solute symporter (SSF) (TC 2.A.21) family.</text>
</comment>
<dbReference type="NCBIfam" id="TIGR02121">
    <property type="entry name" value="Na_Pro_sym"/>
    <property type="match status" value="1"/>
</dbReference>
<feature type="transmembrane region" description="Helical" evidence="15">
    <location>
        <begin position="241"/>
        <end position="262"/>
    </location>
</feature>
<feature type="transmembrane region" description="Helical" evidence="15">
    <location>
        <begin position="16"/>
        <end position="37"/>
    </location>
</feature>
<dbReference type="InterPro" id="IPR011851">
    <property type="entry name" value="Na/Pro_symporter"/>
</dbReference>
<evidence type="ECO:0000256" key="7">
    <source>
        <dbReference type="ARBA" id="ARBA00022970"/>
    </source>
</evidence>
<dbReference type="AlphaFoldDB" id="A0A3E0INR8"/>
<organism evidence="16 19">
    <name type="scientific">Staphylococcus felis</name>
    <dbReference type="NCBI Taxonomy" id="46127"/>
    <lineage>
        <taxon>Bacteria</taxon>
        <taxon>Bacillati</taxon>
        <taxon>Bacillota</taxon>
        <taxon>Bacilli</taxon>
        <taxon>Bacillales</taxon>
        <taxon>Staphylococcaceae</taxon>
        <taxon>Staphylococcus</taxon>
    </lineage>
</organism>
<dbReference type="CDD" id="cd11475">
    <property type="entry name" value="SLC5sbd_PutP"/>
    <property type="match status" value="1"/>
</dbReference>
<evidence type="ECO:0000256" key="13">
    <source>
        <dbReference type="ARBA" id="ARBA00033708"/>
    </source>
</evidence>
<gene>
    <name evidence="16" type="primary">putP</name>
    <name evidence="17" type="ORF">DOS76_04480</name>
    <name evidence="16" type="ORF">DOS83_08160</name>
</gene>
<evidence type="ECO:0000313" key="19">
    <source>
        <dbReference type="Proteomes" id="UP000256562"/>
    </source>
</evidence>
<dbReference type="GO" id="GO:0005298">
    <property type="term" value="F:proline:sodium symporter activity"/>
    <property type="evidence" value="ECO:0007669"/>
    <property type="project" value="UniProtKB-UniRule"/>
</dbReference>
<evidence type="ECO:0000256" key="3">
    <source>
        <dbReference type="ARBA" id="ARBA00022448"/>
    </source>
</evidence>